<reference evidence="9" key="1">
    <citation type="submission" date="2021-06" db="EMBL/GenBank/DDBJ databases">
        <title>Novel species in genus Arthrobacter.</title>
        <authorList>
            <person name="Zhang G."/>
        </authorList>
    </citation>
    <scope>NUCLEOTIDE SEQUENCE</scope>
    <source>
        <strain evidence="9">Zg-ZUI122</strain>
    </source>
</reference>
<accession>A0A975S7Q5</accession>
<evidence type="ECO:0000256" key="3">
    <source>
        <dbReference type="ARBA" id="ARBA00022692"/>
    </source>
</evidence>
<evidence type="ECO:0000256" key="5">
    <source>
        <dbReference type="ARBA" id="ARBA00023136"/>
    </source>
</evidence>
<dbReference type="InterPro" id="IPR036259">
    <property type="entry name" value="MFS_trans_sf"/>
</dbReference>
<keyword evidence="3 7" id="KW-0812">Transmembrane</keyword>
<feature type="transmembrane region" description="Helical" evidence="7">
    <location>
        <begin position="81"/>
        <end position="99"/>
    </location>
</feature>
<dbReference type="PROSITE" id="PS50850">
    <property type="entry name" value="MFS"/>
    <property type="match status" value="1"/>
</dbReference>
<proteinExistence type="predicted"/>
<dbReference type="CDD" id="cd17324">
    <property type="entry name" value="MFS_NepI_like"/>
    <property type="match status" value="1"/>
</dbReference>
<organism evidence="9 10">
    <name type="scientific">Arthrobacter sunyaminii</name>
    <dbReference type="NCBI Taxonomy" id="2816859"/>
    <lineage>
        <taxon>Bacteria</taxon>
        <taxon>Bacillati</taxon>
        <taxon>Actinomycetota</taxon>
        <taxon>Actinomycetes</taxon>
        <taxon>Micrococcales</taxon>
        <taxon>Micrococcaceae</taxon>
        <taxon>Arthrobacter</taxon>
    </lineage>
</organism>
<dbReference type="PANTHER" id="PTHR43124:SF3">
    <property type="entry name" value="CHLORAMPHENICOL EFFLUX PUMP RV0191"/>
    <property type="match status" value="1"/>
</dbReference>
<feature type="region of interest" description="Disordered" evidence="6">
    <location>
        <begin position="394"/>
        <end position="414"/>
    </location>
</feature>
<protein>
    <submittedName>
        <fullName evidence="9">MFS transporter</fullName>
    </submittedName>
</protein>
<keyword evidence="4 7" id="KW-1133">Transmembrane helix</keyword>
<name>A0A975S7Q5_9MICC</name>
<dbReference type="Proteomes" id="UP000680588">
    <property type="component" value="Chromosome"/>
</dbReference>
<feature type="transmembrane region" description="Helical" evidence="7">
    <location>
        <begin position="278"/>
        <end position="295"/>
    </location>
</feature>
<comment type="subcellular location">
    <subcellularLocation>
        <location evidence="1">Cell membrane</location>
        <topology evidence="1">Multi-pass membrane protein</topology>
    </subcellularLocation>
</comment>
<dbReference type="EMBL" id="CP076456">
    <property type="protein sequence ID" value="QWQ37363.1"/>
    <property type="molecule type" value="Genomic_DNA"/>
</dbReference>
<feature type="domain" description="Major facilitator superfamily (MFS) profile" evidence="8">
    <location>
        <begin position="15"/>
        <end position="390"/>
    </location>
</feature>
<dbReference type="InterPro" id="IPR050189">
    <property type="entry name" value="MFS_Efflux_Transporters"/>
</dbReference>
<evidence type="ECO:0000256" key="2">
    <source>
        <dbReference type="ARBA" id="ARBA00022475"/>
    </source>
</evidence>
<evidence type="ECO:0000313" key="9">
    <source>
        <dbReference type="EMBL" id="QWQ37363.1"/>
    </source>
</evidence>
<dbReference type="AlphaFoldDB" id="A0A975S7Q5"/>
<feature type="transmembrane region" description="Helical" evidence="7">
    <location>
        <begin position="341"/>
        <end position="362"/>
    </location>
</feature>
<dbReference type="InterPro" id="IPR011701">
    <property type="entry name" value="MFS"/>
</dbReference>
<evidence type="ECO:0000313" key="10">
    <source>
        <dbReference type="Proteomes" id="UP000680588"/>
    </source>
</evidence>
<feature type="transmembrane region" description="Helical" evidence="7">
    <location>
        <begin position="111"/>
        <end position="132"/>
    </location>
</feature>
<feature type="transmembrane region" description="Helical" evidence="7">
    <location>
        <begin position="12"/>
        <end position="35"/>
    </location>
</feature>
<feature type="transmembrane region" description="Helical" evidence="7">
    <location>
        <begin position="210"/>
        <end position="233"/>
    </location>
</feature>
<sequence>MSLAPALNAKRASLAIFALAVGGFAIGTTEFAIMGLLQEMVTDLGISVPAGGHVISAYALGVVVGAPVLAALGARMPRKKLAVGLMMLFAVGNLSSFFAPDYQWLLVTRFVSGLPHGAFFGVAAVIAASLVAPTRRARAISMVMLGLSIANVVGVPFATWLGQQAGWRWMFVLVGLIGLLTVILMVRFVPHQATLPGASIRRELGALRRVQVWLALLVGTVGFGGFFAVYAYISPTMTHVAGFSTDLLPLIVGLYGLGNVVGNIAGGRLADRSVMRSIYGILAGTVVILASYAWLVQYKAGALALVFLVGAIGSMLVPPLQTRLLDVSPDAQSLASSLTHSALNMANALGALLGGLVIAWGWGYRSPAVVGAVLALMGLGIALISGRLDRKDPRQPAVAEAARTHPVPDKSPAQ</sequence>
<evidence type="ECO:0000259" key="8">
    <source>
        <dbReference type="PROSITE" id="PS50850"/>
    </source>
</evidence>
<keyword evidence="5 7" id="KW-0472">Membrane</keyword>
<evidence type="ECO:0000256" key="4">
    <source>
        <dbReference type="ARBA" id="ARBA00022989"/>
    </source>
</evidence>
<evidence type="ECO:0000256" key="1">
    <source>
        <dbReference type="ARBA" id="ARBA00004651"/>
    </source>
</evidence>
<dbReference type="Pfam" id="PF07690">
    <property type="entry name" value="MFS_1"/>
    <property type="match status" value="1"/>
</dbReference>
<keyword evidence="2" id="KW-1003">Cell membrane</keyword>
<dbReference type="RefSeq" id="WP_207347589.1">
    <property type="nucleotide sequence ID" value="NZ_CP076456.1"/>
</dbReference>
<feature type="transmembrane region" description="Helical" evidence="7">
    <location>
        <begin position="301"/>
        <end position="320"/>
    </location>
</feature>
<dbReference type="PANTHER" id="PTHR43124">
    <property type="entry name" value="PURINE EFFLUX PUMP PBUE"/>
    <property type="match status" value="1"/>
</dbReference>
<evidence type="ECO:0000256" key="6">
    <source>
        <dbReference type="SAM" id="MobiDB-lite"/>
    </source>
</evidence>
<feature type="transmembrane region" description="Helical" evidence="7">
    <location>
        <begin position="248"/>
        <end position="266"/>
    </location>
</feature>
<feature type="transmembrane region" description="Helical" evidence="7">
    <location>
        <begin position="368"/>
        <end position="386"/>
    </location>
</feature>
<gene>
    <name evidence="9" type="ORF">KG104_06355</name>
</gene>
<feature type="transmembrane region" description="Helical" evidence="7">
    <location>
        <begin position="167"/>
        <end position="189"/>
    </location>
</feature>
<dbReference type="Gene3D" id="1.20.1250.20">
    <property type="entry name" value="MFS general substrate transporter like domains"/>
    <property type="match status" value="2"/>
</dbReference>
<keyword evidence="10" id="KW-1185">Reference proteome</keyword>
<dbReference type="GO" id="GO:0022857">
    <property type="term" value="F:transmembrane transporter activity"/>
    <property type="evidence" value="ECO:0007669"/>
    <property type="project" value="InterPro"/>
</dbReference>
<dbReference type="InterPro" id="IPR020846">
    <property type="entry name" value="MFS_dom"/>
</dbReference>
<evidence type="ECO:0000256" key="7">
    <source>
        <dbReference type="SAM" id="Phobius"/>
    </source>
</evidence>
<dbReference type="GO" id="GO:0005886">
    <property type="term" value="C:plasma membrane"/>
    <property type="evidence" value="ECO:0007669"/>
    <property type="project" value="UniProtKB-SubCell"/>
</dbReference>
<feature type="transmembrane region" description="Helical" evidence="7">
    <location>
        <begin position="55"/>
        <end position="74"/>
    </location>
</feature>
<dbReference type="SUPFAM" id="SSF103473">
    <property type="entry name" value="MFS general substrate transporter"/>
    <property type="match status" value="1"/>
</dbReference>
<feature type="transmembrane region" description="Helical" evidence="7">
    <location>
        <begin position="139"/>
        <end position="161"/>
    </location>
</feature>
<dbReference type="KEGG" id="asun:KG104_06355"/>